<organism evidence="1 2">
    <name type="scientific">Mongoliitalea lutea</name>
    <dbReference type="NCBI Taxonomy" id="849756"/>
    <lineage>
        <taxon>Bacteria</taxon>
        <taxon>Pseudomonadati</taxon>
        <taxon>Bacteroidota</taxon>
        <taxon>Cytophagia</taxon>
        <taxon>Cytophagales</taxon>
        <taxon>Cyclobacteriaceae</taxon>
        <taxon>Mongoliitalea</taxon>
    </lineage>
</organism>
<evidence type="ECO:0008006" key="3">
    <source>
        <dbReference type="Google" id="ProtNLM"/>
    </source>
</evidence>
<dbReference type="AlphaFoldDB" id="A0A8J3CYS1"/>
<comment type="caution">
    <text evidence="1">The sequence shown here is derived from an EMBL/GenBank/DDBJ whole genome shotgun (WGS) entry which is preliminary data.</text>
</comment>
<dbReference type="InterPro" id="IPR011604">
    <property type="entry name" value="PDDEXK-like_dom_sf"/>
</dbReference>
<dbReference type="Gene3D" id="3.90.320.10">
    <property type="match status" value="1"/>
</dbReference>
<proteinExistence type="predicted"/>
<accession>A0A8J3CYS1</accession>
<reference evidence="1" key="2">
    <citation type="submission" date="2020-09" db="EMBL/GenBank/DDBJ databases">
        <authorList>
            <person name="Sun Q."/>
            <person name="Kim S."/>
        </authorList>
    </citation>
    <scope>NUCLEOTIDE SEQUENCE</scope>
    <source>
        <strain evidence="1">KCTC 23224</strain>
    </source>
</reference>
<dbReference type="Pfam" id="PF13366">
    <property type="entry name" value="PDDEXK_3"/>
    <property type="match status" value="1"/>
</dbReference>
<keyword evidence="2" id="KW-1185">Reference proteome</keyword>
<dbReference type="NCBIfam" id="TIGR04256">
    <property type="entry name" value="GxxExxY"/>
    <property type="match status" value="1"/>
</dbReference>
<reference evidence="1" key="1">
    <citation type="journal article" date="2014" name="Int. J. Syst. Evol. Microbiol.">
        <title>Complete genome sequence of Corynebacterium casei LMG S-19264T (=DSM 44701T), isolated from a smear-ripened cheese.</title>
        <authorList>
            <consortium name="US DOE Joint Genome Institute (JGI-PGF)"/>
            <person name="Walter F."/>
            <person name="Albersmeier A."/>
            <person name="Kalinowski J."/>
            <person name="Ruckert C."/>
        </authorList>
    </citation>
    <scope>NUCLEOTIDE SEQUENCE</scope>
    <source>
        <strain evidence="1">KCTC 23224</strain>
    </source>
</reference>
<evidence type="ECO:0000313" key="1">
    <source>
        <dbReference type="EMBL" id="GHB49949.1"/>
    </source>
</evidence>
<dbReference type="InterPro" id="IPR026350">
    <property type="entry name" value="GxxExxY"/>
</dbReference>
<protein>
    <recommendedName>
        <fullName evidence="3">GxxExxY protein</fullName>
    </recommendedName>
</protein>
<name>A0A8J3CYS1_9BACT</name>
<sequence>MEENDISYKIRGAIFAVYNHFGPGLLETIYEKALALELEEQGLKVQTQVILPIIYRGVKLEGNYRLDILVEDKVIVEVKSVDELHDVHKKQLLSYLRLSQLKLGILVNFNTHELVSKKSIIRIINTREPNH</sequence>
<evidence type="ECO:0000313" key="2">
    <source>
        <dbReference type="Proteomes" id="UP000642809"/>
    </source>
</evidence>
<dbReference type="EMBL" id="BMYF01000025">
    <property type="protein sequence ID" value="GHB49949.1"/>
    <property type="molecule type" value="Genomic_DNA"/>
</dbReference>
<dbReference type="Proteomes" id="UP000642809">
    <property type="component" value="Unassembled WGS sequence"/>
</dbReference>
<gene>
    <name evidence="1" type="ORF">GCM10008106_33380</name>
</gene>